<dbReference type="PROSITE" id="PS50977">
    <property type="entry name" value="HTH_TETR_2"/>
    <property type="match status" value="1"/>
</dbReference>
<dbReference type="InterPro" id="IPR009057">
    <property type="entry name" value="Homeodomain-like_sf"/>
</dbReference>
<dbReference type="GO" id="GO:0000976">
    <property type="term" value="F:transcription cis-regulatory region binding"/>
    <property type="evidence" value="ECO:0007669"/>
    <property type="project" value="TreeGrafter"/>
</dbReference>
<dbReference type="InterPro" id="IPR050109">
    <property type="entry name" value="HTH-type_TetR-like_transc_reg"/>
</dbReference>
<dbReference type="Pfam" id="PF00440">
    <property type="entry name" value="TetR_N"/>
    <property type="match status" value="1"/>
</dbReference>
<accession>A0A3B1DLA1</accession>
<dbReference type="AlphaFoldDB" id="A0A3B1DLA1"/>
<proteinExistence type="predicted"/>
<keyword evidence="2" id="KW-0238">DNA-binding</keyword>
<dbReference type="EMBL" id="UOGI01000054">
    <property type="protein sequence ID" value="VAX29447.1"/>
    <property type="molecule type" value="Genomic_DNA"/>
</dbReference>
<protein>
    <submittedName>
        <fullName evidence="5">Transcriptional regulator, AcrR family</fullName>
    </submittedName>
</protein>
<evidence type="ECO:0000256" key="3">
    <source>
        <dbReference type="ARBA" id="ARBA00023163"/>
    </source>
</evidence>
<dbReference type="GO" id="GO:0003700">
    <property type="term" value="F:DNA-binding transcription factor activity"/>
    <property type="evidence" value="ECO:0007669"/>
    <property type="project" value="TreeGrafter"/>
</dbReference>
<reference evidence="5" key="1">
    <citation type="submission" date="2018-06" db="EMBL/GenBank/DDBJ databases">
        <authorList>
            <person name="Zhirakovskaya E."/>
        </authorList>
    </citation>
    <scope>NUCLEOTIDE SEQUENCE</scope>
</reference>
<dbReference type="Pfam" id="PF17932">
    <property type="entry name" value="TetR_C_24"/>
    <property type="match status" value="1"/>
</dbReference>
<dbReference type="InterPro" id="IPR001647">
    <property type="entry name" value="HTH_TetR"/>
</dbReference>
<dbReference type="PANTHER" id="PTHR30055">
    <property type="entry name" value="HTH-TYPE TRANSCRIPTIONAL REGULATOR RUTR"/>
    <property type="match status" value="1"/>
</dbReference>
<dbReference type="PANTHER" id="PTHR30055:SF240">
    <property type="entry name" value="HTH-TYPE TRANSCRIPTIONAL REGULATOR ACRR"/>
    <property type="match status" value="1"/>
</dbReference>
<keyword evidence="3" id="KW-0804">Transcription</keyword>
<dbReference type="Gene3D" id="1.10.357.10">
    <property type="entry name" value="Tetracycline Repressor, domain 2"/>
    <property type="match status" value="1"/>
</dbReference>
<dbReference type="InterPro" id="IPR036271">
    <property type="entry name" value="Tet_transcr_reg_TetR-rel_C_sf"/>
</dbReference>
<evidence type="ECO:0000313" key="5">
    <source>
        <dbReference type="EMBL" id="VAX29447.1"/>
    </source>
</evidence>
<dbReference type="InterPro" id="IPR023772">
    <property type="entry name" value="DNA-bd_HTH_TetR-type_CS"/>
</dbReference>
<dbReference type="InterPro" id="IPR041490">
    <property type="entry name" value="KstR2_TetR_C"/>
</dbReference>
<feature type="domain" description="HTH tetR-type" evidence="4">
    <location>
        <begin position="11"/>
        <end position="71"/>
    </location>
</feature>
<sequence length="199" mass="22593">MKKTAKKFDRKTRRAQIVQVALRIIGSRGMGALTTAAIAKEVGISEANLYRHFENKEEILNAMTEEIGAGLEENLKAVTAGSPVARLKKIYKLHLEYIEKNDGIPRLVFSEQLHMRQPHIRKKLLEKISAYSRKLSEIIKEGQERGLIKKGLNPHAASMILIGMVQITTLKWSLSGFSFTLVDEGMKLWKDYEKCLKKD</sequence>
<evidence type="ECO:0000259" key="4">
    <source>
        <dbReference type="PROSITE" id="PS50977"/>
    </source>
</evidence>
<dbReference type="SUPFAM" id="SSF48498">
    <property type="entry name" value="Tetracyclin repressor-like, C-terminal domain"/>
    <property type="match status" value="1"/>
</dbReference>
<name>A0A3B1DLA1_9ZZZZ</name>
<organism evidence="5">
    <name type="scientific">hydrothermal vent metagenome</name>
    <dbReference type="NCBI Taxonomy" id="652676"/>
    <lineage>
        <taxon>unclassified sequences</taxon>
        <taxon>metagenomes</taxon>
        <taxon>ecological metagenomes</taxon>
    </lineage>
</organism>
<dbReference type="SUPFAM" id="SSF46689">
    <property type="entry name" value="Homeodomain-like"/>
    <property type="match status" value="1"/>
</dbReference>
<evidence type="ECO:0000256" key="2">
    <source>
        <dbReference type="ARBA" id="ARBA00023125"/>
    </source>
</evidence>
<dbReference type="PRINTS" id="PR00455">
    <property type="entry name" value="HTHTETR"/>
</dbReference>
<keyword evidence="1" id="KW-0805">Transcription regulation</keyword>
<evidence type="ECO:0000256" key="1">
    <source>
        <dbReference type="ARBA" id="ARBA00023015"/>
    </source>
</evidence>
<gene>
    <name evidence="5" type="ORF">MNBD_NITROSPIRAE03-54</name>
</gene>
<dbReference type="PROSITE" id="PS01081">
    <property type="entry name" value="HTH_TETR_1"/>
    <property type="match status" value="1"/>
</dbReference>